<evidence type="ECO:0000256" key="1">
    <source>
        <dbReference type="ARBA" id="ARBA00022553"/>
    </source>
</evidence>
<evidence type="ECO:0000256" key="6">
    <source>
        <dbReference type="ARBA" id="ARBA00024207"/>
    </source>
</evidence>
<dbReference type="AlphaFoldDB" id="A0A7C2VH60"/>
<dbReference type="PANTHER" id="PTHR34139">
    <property type="entry name" value="UPF0331 PROTEIN MJ0127"/>
    <property type="match status" value="1"/>
</dbReference>
<dbReference type="EMBL" id="DSFP01000081">
    <property type="protein sequence ID" value="HEW46935.1"/>
    <property type="molecule type" value="Genomic_DNA"/>
</dbReference>
<evidence type="ECO:0000313" key="7">
    <source>
        <dbReference type="EMBL" id="HEW46935.1"/>
    </source>
</evidence>
<evidence type="ECO:0000256" key="4">
    <source>
        <dbReference type="ARBA" id="ARBA00022741"/>
    </source>
</evidence>
<protein>
    <submittedName>
        <fullName evidence="7">DUF86 domain-containing protein</fullName>
    </submittedName>
</protein>
<comment type="caution">
    <text evidence="7">The sequence shown here is derived from an EMBL/GenBank/DDBJ whole genome shotgun (WGS) entry which is preliminary data.</text>
</comment>
<dbReference type="GO" id="GO:0110001">
    <property type="term" value="C:toxin-antitoxin complex"/>
    <property type="evidence" value="ECO:0007669"/>
    <property type="project" value="InterPro"/>
</dbReference>
<dbReference type="InterPro" id="IPR008201">
    <property type="entry name" value="HepT-like"/>
</dbReference>
<dbReference type="GO" id="GO:0004540">
    <property type="term" value="F:RNA nuclease activity"/>
    <property type="evidence" value="ECO:0007669"/>
    <property type="project" value="InterPro"/>
</dbReference>
<dbReference type="InterPro" id="IPR051813">
    <property type="entry name" value="HepT_RNase_toxin"/>
</dbReference>
<sequence length="123" mass="14921">MKRRVIDYLKDIINECDYVLKESQKLTYEDFIKDETLKRAFVRSLEVICEAGIQISSKIKHKYTGIPWKEMRGMRNKLIHEFFRVDYKIVWETIEKDIPDLKKKVSYIMEEMQEDIYSTREGM</sequence>
<gene>
    <name evidence="7" type="ORF">ENO47_09810</name>
</gene>
<keyword evidence="3" id="KW-0540">Nuclease</keyword>
<reference evidence="7" key="1">
    <citation type="journal article" date="2020" name="mSystems">
        <title>Genome- and Community-Level Interaction Insights into Carbon Utilization and Element Cycling Functions of Hydrothermarchaeota in Hydrothermal Sediment.</title>
        <authorList>
            <person name="Zhou Z."/>
            <person name="Liu Y."/>
            <person name="Xu W."/>
            <person name="Pan J."/>
            <person name="Luo Z.H."/>
            <person name="Li M."/>
        </authorList>
    </citation>
    <scope>NUCLEOTIDE SEQUENCE [LARGE SCALE GENOMIC DNA]</scope>
    <source>
        <strain evidence="7">SpSt-132</strain>
    </source>
</reference>
<dbReference type="PANTHER" id="PTHR34139:SF1">
    <property type="entry name" value="RNASE MJ1380-RELATED"/>
    <property type="match status" value="1"/>
</dbReference>
<comment type="similarity">
    <text evidence="6">Belongs to the HepT RNase toxin family.</text>
</comment>
<organism evidence="7">
    <name type="scientific">Hydrogenobacter sp</name>
    <dbReference type="NCBI Taxonomy" id="2152829"/>
    <lineage>
        <taxon>Bacteria</taxon>
        <taxon>Pseudomonadati</taxon>
        <taxon>Aquificota</taxon>
        <taxon>Aquificia</taxon>
        <taxon>Aquificales</taxon>
        <taxon>Aquificaceae</taxon>
        <taxon>Hydrogenobacter</taxon>
    </lineage>
</organism>
<name>A0A7C2VH60_9AQUI</name>
<proteinExistence type="inferred from homology"/>
<keyword evidence="4" id="KW-0547">Nucleotide-binding</keyword>
<dbReference type="GO" id="GO:0016787">
    <property type="term" value="F:hydrolase activity"/>
    <property type="evidence" value="ECO:0007669"/>
    <property type="project" value="UniProtKB-KW"/>
</dbReference>
<keyword evidence="1" id="KW-0597">Phosphoprotein</keyword>
<dbReference type="Pfam" id="PF01934">
    <property type="entry name" value="HepT-like"/>
    <property type="match status" value="1"/>
</dbReference>
<evidence type="ECO:0000256" key="3">
    <source>
        <dbReference type="ARBA" id="ARBA00022722"/>
    </source>
</evidence>
<dbReference type="InterPro" id="IPR037038">
    <property type="entry name" value="HepT-like_sf"/>
</dbReference>
<dbReference type="GO" id="GO:0000166">
    <property type="term" value="F:nucleotide binding"/>
    <property type="evidence" value="ECO:0007669"/>
    <property type="project" value="UniProtKB-KW"/>
</dbReference>
<evidence type="ECO:0000256" key="5">
    <source>
        <dbReference type="ARBA" id="ARBA00022801"/>
    </source>
</evidence>
<dbReference type="Gene3D" id="1.20.120.580">
    <property type="entry name" value="bsu32300-like"/>
    <property type="match status" value="1"/>
</dbReference>
<accession>A0A7C2VH60</accession>
<keyword evidence="2" id="KW-1277">Toxin-antitoxin system</keyword>
<keyword evidence="5" id="KW-0378">Hydrolase</keyword>
<evidence type="ECO:0000256" key="2">
    <source>
        <dbReference type="ARBA" id="ARBA00022649"/>
    </source>
</evidence>